<evidence type="ECO:0000313" key="8">
    <source>
        <dbReference type="EMBL" id="OGG69568.1"/>
    </source>
</evidence>
<dbReference type="AlphaFoldDB" id="A0A1F6E7C2"/>
<evidence type="ECO:0000313" key="9">
    <source>
        <dbReference type="Proteomes" id="UP000176689"/>
    </source>
</evidence>
<comment type="cofactor">
    <cofactor evidence="6">
        <name>Mg(2+)</name>
        <dbReference type="ChEBI" id="CHEBI:18420"/>
    </cofactor>
</comment>
<accession>A0A1F6E7C2</accession>
<dbReference type="GO" id="GO:0016780">
    <property type="term" value="F:phosphotransferase activity, for other substituted phosphate groups"/>
    <property type="evidence" value="ECO:0007669"/>
    <property type="project" value="InterPro"/>
</dbReference>
<feature type="transmembrane region" description="Helical" evidence="7">
    <location>
        <begin position="276"/>
        <end position="302"/>
    </location>
</feature>
<evidence type="ECO:0000256" key="2">
    <source>
        <dbReference type="ARBA" id="ARBA00022679"/>
    </source>
</evidence>
<evidence type="ECO:0000256" key="1">
    <source>
        <dbReference type="ARBA" id="ARBA00004141"/>
    </source>
</evidence>
<comment type="subcellular location">
    <subcellularLocation>
        <location evidence="1">Membrane</location>
        <topology evidence="1">Multi-pass membrane protein</topology>
    </subcellularLocation>
</comment>
<evidence type="ECO:0000256" key="3">
    <source>
        <dbReference type="ARBA" id="ARBA00022692"/>
    </source>
</evidence>
<feature type="transmembrane region" description="Helical" evidence="7">
    <location>
        <begin position="168"/>
        <end position="191"/>
    </location>
</feature>
<feature type="transmembrane region" description="Helical" evidence="7">
    <location>
        <begin position="67"/>
        <end position="87"/>
    </location>
</feature>
<feature type="transmembrane region" description="Helical" evidence="7">
    <location>
        <begin position="198"/>
        <end position="219"/>
    </location>
</feature>
<keyword evidence="4 7" id="KW-1133">Transmembrane helix</keyword>
<dbReference type="GO" id="GO:0005886">
    <property type="term" value="C:plasma membrane"/>
    <property type="evidence" value="ECO:0007669"/>
    <property type="project" value="TreeGrafter"/>
</dbReference>
<protein>
    <recommendedName>
        <fullName evidence="10">Phospho-N-acetylmuramoyl-pentapeptide-transferase</fullName>
    </recommendedName>
</protein>
<dbReference type="GO" id="GO:0046872">
    <property type="term" value="F:metal ion binding"/>
    <property type="evidence" value="ECO:0007669"/>
    <property type="project" value="UniProtKB-KW"/>
</dbReference>
<evidence type="ECO:0008006" key="10">
    <source>
        <dbReference type="Google" id="ProtNLM"/>
    </source>
</evidence>
<feature type="transmembrane region" description="Helical" evidence="7">
    <location>
        <begin position="139"/>
        <end position="156"/>
    </location>
</feature>
<gene>
    <name evidence="8" type="ORF">A3F27_00405</name>
</gene>
<keyword evidence="2" id="KW-0808">Transferase</keyword>
<name>A0A1F6E7C2_9BACT</name>
<proteinExistence type="predicted"/>
<comment type="caution">
    <text evidence="8">The sequence shown here is derived from an EMBL/GenBank/DDBJ whole genome shotgun (WGS) entry which is preliminary data.</text>
</comment>
<evidence type="ECO:0000256" key="4">
    <source>
        <dbReference type="ARBA" id="ARBA00022989"/>
    </source>
</evidence>
<dbReference type="InterPro" id="IPR000715">
    <property type="entry name" value="Glycosyl_transferase_4"/>
</dbReference>
<dbReference type="GO" id="GO:0044038">
    <property type="term" value="P:cell wall macromolecule biosynthetic process"/>
    <property type="evidence" value="ECO:0007669"/>
    <property type="project" value="TreeGrafter"/>
</dbReference>
<feature type="transmembrane region" description="Helical" evidence="7">
    <location>
        <begin position="249"/>
        <end position="270"/>
    </location>
</feature>
<evidence type="ECO:0000256" key="6">
    <source>
        <dbReference type="PIRSR" id="PIRSR600715-1"/>
    </source>
</evidence>
<keyword evidence="6" id="KW-0479">Metal-binding</keyword>
<dbReference type="Pfam" id="PF00953">
    <property type="entry name" value="Glycos_transf_4"/>
    <property type="match status" value="1"/>
</dbReference>
<feature type="transmembrane region" description="Helical" evidence="7">
    <location>
        <begin position="12"/>
        <end position="31"/>
    </location>
</feature>
<keyword evidence="3 7" id="KW-0812">Transmembrane</keyword>
<sequence length="353" mass="37884">MLSDIVRVLVPATASFAIGIIATPLLTHYLYRYKAWKKSPGKTALDGSSAVEFNRLHEKNEVRAPRMGGIVVWGSVLITIIGIAVVAKFVPSAEILKLDFLSRNQTWIPLAALIIGALAGLVDDILVIRQNGVGLPLRLRLLVVVLLSIYIGWWFWAKLDVSTVNIPFGNPIGIGWLIIPLFVLVSLAVYASGVIDGIDGLSGGVFASVFASYAIIAFAQNQIDLAAFSASVVGGLLAFLWFNIPPARFYMSDTGTMALTLTIAVIAFMTDSLGGGVGIAVLPIIGGLLVATVASDIAQVLSKRFFGKKLLRIAPLHHHFEAIGWPGYKVVMRYWVLSVVFAFAGVIIAIISV</sequence>
<evidence type="ECO:0000256" key="5">
    <source>
        <dbReference type="ARBA" id="ARBA00023136"/>
    </source>
</evidence>
<feature type="transmembrane region" description="Helical" evidence="7">
    <location>
        <begin position="334"/>
        <end position="352"/>
    </location>
</feature>
<dbReference type="EMBL" id="MFLP01000030">
    <property type="protein sequence ID" value="OGG69568.1"/>
    <property type="molecule type" value="Genomic_DNA"/>
</dbReference>
<dbReference type="GO" id="GO:0071555">
    <property type="term" value="P:cell wall organization"/>
    <property type="evidence" value="ECO:0007669"/>
    <property type="project" value="TreeGrafter"/>
</dbReference>
<keyword evidence="5 7" id="KW-0472">Membrane</keyword>
<feature type="transmembrane region" description="Helical" evidence="7">
    <location>
        <begin position="225"/>
        <end position="242"/>
    </location>
</feature>
<dbReference type="PANTHER" id="PTHR22926">
    <property type="entry name" value="PHOSPHO-N-ACETYLMURAMOYL-PENTAPEPTIDE-TRANSFERASE"/>
    <property type="match status" value="1"/>
</dbReference>
<dbReference type="PANTHER" id="PTHR22926:SF5">
    <property type="entry name" value="PHOSPHO-N-ACETYLMURAMOYL-PENTAPEPTIDE-TRANSFERASE HOMOLOG"/>
    <property type="match status" value="1"/>
</dbReference>
<organism evidence="8 9">
    <name type="scientific">Candidatus Kaiserbacteria bacterium RIFCSPHIGHO2_12_FULL_53_13</name>
    <dbReference type="NCBI Taxonomy" id="1798502"/>
    <lineage>
        <taxon>Bacteria</taxon>
        <taxon>Candidatus Kaiseribacteriota</taxon>
    </lineage>
</organism>
<evidence type="ECO:0000256" key="7">
    <source>
        <dbReference type="SAM" id="Phobius"/>
    </source>
</evidence>
<feature type="transmembrane region" description="Helical" evidence="7">
    <location>
        <begin position="107"/>
        <end position="127"/>
    </location>
</feature>
<reference evidence="8 9" key="1">
    <citation type="journal article" date="2016" name="Nat. Commun.">
        <title>Thousands of microbial genomes shed light on interconnected biogeochemical processes in an aquifer system.</title>
        <authorList>
            <person name="Anantharaman K."/>
            <person name="Brown C.T."/>
            <person name="Hug L.A."/>
            <person name="Sharon I."/>
            <person name="Castelle C.J."/>
            <person name="Probst A.J."/>
            <person name="Thomas B.C."/>
            <person name="Singh A."/>
            <person name="Wilkins M.J."/>
            <person name="Karaoz U."/>
            <person name="Brodie E.L."/>
            <person name="Williams K.H."/>
            <person name="Hubbard S.S."/>
            <person name="Banfield J.F."/>
        </authorList>
    </citation>
    <scope>NUCLEOTIDE SEQUENCE [LARGE SCALE GENOMIC DNA]</scope>
</reference>
<keyword evidence="6" id="KW-0460">Magnesium</keyword>
<dbReference type="Proteomes" id="UP000176689">
    <property type="component" value="Unassembled WGS sequence"/>
</dbReference>
<feature type="binding site" evidence="6">
    <location>
        <position position="253"/>
    </location>
    <ligand>
        <name>Mg(2+)</name>
        <dbReference type="ChEBI" id="CHEBI:18420"/>
    </ligand>
</feature>